<dbReference type="GO" id="GO:0019239">
    <property type="term" value="F:deaminase activity"/>
    <property type="evidence" value="ECO:0007669"/>
    <property type="project" value="TreeGrafter"/>
</dbReference>
<dbReference type="PANTHER" id="PTHR11803">
    <property type="entry name" value="2-IMINOBUTANOATE/2-IMINOPROPANOATE DEAMINASE RIDA"/>
    <property type="match status" value="1"/>
</dbReference>
<protein>
    <submittedName>
        <fullName evidence="2">Uncharacterized protein</fullName>
    </submittedName>
</protein>
<dbReference type="EMBL" id="UINC01001716">
    <property type="protein sequence ID" value="SUZ87279.1"/>
    <property type="molecule type" value="Genomic_DNA"/>
</dbReference>
<dbReference type="PANTHER" id="PTHR11803:SF39">
    <property type="entry name" value="2-IMINOBUTANOATE_2-IMINOPROPANOATE DEAMINASE"/>
    <property type="match status" value="1"/>
</dbReference>
<dbReference type="InterPro" id="IPR006175">
    <property type="entry name" value="YjgF/YER057c/UK114"/>
</dbReference>
<sequence>MNKLKAPKPVGPYSMFRNLSGDCCPNCWNNWVTAGQIPLDPDSGELNNASVEDEVVQVFNNIEAVLSDNNKSLKDVKKFTVFLTDLSYTPLINSEIEKRINGEYPARSTIQVAGLPMGARIEIECLG</sequence>
<gene>
    <name evidence="2" type="ORF">METZ01_LOCUS40133</name>
</gene>
<dbReference type="SUPFAM" id="SSF55298">
    <property type="entry name" value="YjgF-like"/>
    <property type="match status" value="1"/>
</dbReference>
<dbReference type="Pfam" id="PF01042">
    <property type="entry name" value="Ribonuc_L-PSP"/>
    <property type="match status" value="1"/>
</dbReference>
<dbReference type="PROSITE" id="PS01094">
    <property type="entry name" value="UPF0076"/>
    <property type="match status" value="1"/>
</dbReference>
<proteinExistence type="inferred from homology"/>
<dbReference type="GO" id="GO:0005829">
    <property type="term" value="C:cytosol"/>
    <property type="evidence" value="ECO:0007669"/>
    <property type="project" value="TreeGrafter"/>
</dbReference>
<comment type="similarity">
    <text evidence="1">Belongs to the RutC family.</text>
</comment>
<reference evidence="2" key="1">
    <citation type="submission" date="2018-05" db="EMBL/GenBank/DDBJ databases">
        <authorList>
            <person name="Lanie J.A."/>
            <person name="Ng W.-L."/>
            <person name="Kazmierczak K.M."/>
            <person name="Andrzejewski T.M."/>
            <person name="Davidsen T.M."/>
            <person name="Wayne K.J."/>
            <person name="Tettelin H."/>
            <person name="Glass J.I."/>
            <person name="Rusch D."/>
            <person name="Podicherti R."/>
            <person name="Tsui H.-C.T."/>
            <person name="Winkler M.E."/>
        </authorList>
    </citation>
    <scope>NUCLEOTIDE SEQUENCE</scope>
</reference>
<evidence type="ECO:0000256" key="1">
    <source>
        <dbReference type="ARBA" id="ARBA00010552"/>
    </source>
</evidence>
<dbReference type="InterPro" id="IPR035959">
    <property type="entry name" value="RutC-like_sf"/>
</dbReference>
<dbReference type="Gene3D" id="3.30.1330.40">
    <property type="entry name" value="RutC-like"/>
    <property type="match status" value="1"/>
</dbReference>
<accession>A0A381R8X2</accession>
<name>A0A381R8X2_9ZZZZ</name>
<organism evidence="2">
    <name type="scientific">marine metagenome</name>
    <dbReference type="NCBI Taxonomy" id="408172"/>
    <lineage>
        <taxon>unclassified sequences</taxon>
        <taxon>metagenomes</taxon>
        <taxon>ecological metagenomes</taxon>
    </lineage>
</organism>
<dbReference type="InterPro" id="IPR019897">
    <property type="entry name" value="RidA_CS"/>
</dbReference>
<dbReference type="AlphaFoldDB" id="A0A381R8X2"/>
<dbReference type="CDD" id="cd00448">
    <property type="entry name" value="YjgF_YER057c_UK114_family"/>
    <property type="match status" value="1"/>
</dbReference>
<evidence type="ECO:0000313" key="2">
    <source>
        <dbReference type="EMBL" id="SUZ87279.1"/>
    </source>
</evidence>